<protein>
    <submittedName>
        <fullName evidence="2">Uncharacterized protein</fullName>
    </submittedName>
</protein>
<name>A0A067NU39_PLEO1</name>
<dbReference type="EMBL" id="KL198006">
    <property type="protein sequence ID" value="KDQ31593.1"/>
    <property type="molecule type" value="Genomic_DNA"/>
</dbReference>
<dbReference type="VEuPathDB" id="FungiDB:PLEOSDRAFT_1088830"/>
<feature type="region of interest" description="Disordered" evidence="1">
    <location>
        <begin position="18"/>
        <end position="50"/>
    </location>
</feature>
<evidence type="ECO:0000256" key="1">
    <source>
        <dbReference type="SAM" id="MobiDB-lite"/>
    </source>
</evidence>
<proteinExistence type="predicted"/>
<gene>
    <name evidence="2" type="ORF">PLEOSDRAFT_1088830</name>
</gene>
<dbReference type="InParanoid" id="A0A067NU39"/>
<dbReference type="AlphaFoldDB" id="A0A067NU39"/>
<evidence type="ECO:0000313" key="3">
    <source>
        <dbReference type="Proteomes" id="UP000027073"/>
    </source>
</evidence>
<reference evidence="3" key="1">
    <citation type="journal article" date="2014" name="Proc. Natl. Acad. Sci. U.S.A.">
        <title>Extensive sampling of basidiomycete genomes demonstrates inadequacy of the white-rot/brown-rot paradigm for wood decay fungi.</title>
        <authorList>
            <person name="Riley R."/>
            <person name="Salamov A.A."/>
            <person name="Brown D.W."/>
            <person name="Nagy L.G."/>
            <person name="Floudas D."/>
            <person name="Held B.W."/>
            <person name="Levasseur A."/>
            <person name="Lombard V."/>
            <person name="Morin E."/>
            <person name="Otillar R."/>
            <person name="Lindquist E.A."/>
            <person name="Sun H."/>
            <person name="LaButti K.M."/>
            <person name="Schmutz J."/>
            <person name="Jabbour D."/>
            <person name="Luo H."/>
            <person name="Baker S.E."/>
            <person name="Pisabarro A.G."/>
            <person name="Walton J.D."/>
            <person name="Blanchette R.A."/>
            <person name="Henrissat B."/>
            <person name="Martin F."/>
            <person name="Cullen D."/>
            <person name="Hibbett D.S."/>
            <person name="Grigoriev I.V."/>
        </authorList>
    </citation>
    <scope>NUCLEOTIDE SEQUENCE [LARGE SCALE GENOMIC DNA]</scope>
    <source>
        <strain evidence="3">PC15</strain>
    </source>
</reference>
<sequence length="263" mass="27709">MLLNRCWKSPSIPIKIKQTNKQTHKRMSAARARVSPREEKRREGAPHLSSNAHSTNSILFGRLLLLILILILIFENASPALAASSSGPGARAYRSDARLDTDREWCTDFDFAAWARAWAWAAGARWGSSSDCVRRICVRDAHRAPCCRSIADAEKGGLCTDISISIAIDIDIGGLGEGLHAELTRGRGRGVVRCAASHGVSTGGAAGAETARNGSRKYDAKRATRRAAGLRGGAAAVAGVAAGLAGGNHALTSHCASSGVRCV</sequence>
<dbReference type="Proteomes" id="UP000027073">
    <property type="component" value="Unassembled WGS sequence"/>
</dbReference>
<dbReference type="HOGENOM" id="CLU_1058128_0_0_1"/>
<organism evidence="2 3">
    <name type="scientific">Pleurotus ostreatus (strain PC15)</name>
    <name type="common">Oyster mushroom</name>
    <dbReference type="NCBI Taxonomy" id="1137138"/>
    <lineage>
        <taxon>Eukaryota</taxon>
        <taxon>Fungi</taxon>
        <taxon>Dikarya</taxon>
        <taxon>Basidiomycota</taxon>
        <taxon>Agaricomycotina</taxon>
        <taxon>Agaricomycetes</taxon>
        <taxon>Agaricomycetidae</taxon>
        <taxon>Agaricales</taxon>
        <taxon>Pleurotineae</taxon>
        <taxon>Pleurotaceae</taxon>
        <taxon>Pleurotus</taxon>
    </lineage>
</organism>
<feature type="compositionally biased region" description="Basic and acidic residues" evidence="1">
    <location>
        <begin position="35"/>
        <end position="45"/>
    </location>
</feature>
<evidence type="ECO:0000313" key="2">
    <source>
        <dbReference type="EMBL" id="KDQ31593.1"/>
    </source>
</evidence>
<accession>A0A067NU39</accession>